<reference evidence="6 7" key="1">
    <citation type="journal article" date="2012" name="Front. Microbiol.">
        <title>Draft Genome Sequence of the Virulent Strain 01-B526 of the Fish Pathogen Aeromonas salmonicida.</title>
        <authorList>
            <person name="Charette S.J."/>
            <person name="Brochu F."/>
            <person name="Boyle B."/>
            <person name="Filion G."/>
            <person name="Tanaka K.H."/>
            <person name="Derome N."/>
        </authorList>
    </citation>
    <scope>NUCLEOTIDE SEQUENCE [LARGE SCALE GENOMIC DNA]</scope>
    <source>
        <strain evidence="6 7">01-B526</strain>
    </source>
</reference>
<feature type="region of interest" description="Disordered" evidence="4">
    <location>
        <begin position="230"/>
        <end position="321"/>
    </location>
</feature>
<dbReference type="InterPro" id="IPR020103">
    <property type="entry name" value="PsdUridine_synth_cat_dom_sf"/>
</dbReference>
<evidence type="ECO:0000256" key="2">
    <source>
        <dbReference type="ARBA" id="ARBA00023235"/>
    </source>
</evidence>
<dbReference type="InterPro" id="IPR018496">
    <property type="entry name" value="PsdUridine_synth_RsuA/RluB_CS"/>
</dbReference>
<dbReference type="NCBIfam" id="TIGR00093">
    <property type="entry name" value="pseudouridine synthase"/>
    <property type="match status" value="1"/>
</dbReference>
<proteinExistence type="inferred from homology"/>
<comment type="caution">
    <text evidence="6">The sequence shown here is derived from an EMBL/GenBank/DDBJ whole genome shotgun (WGS) entry which is preliminary data.</text>
</comment>
<accession>A0ABP2MW92</accession>
<evidence type="ECO:0000259" key="5">
    <source>
        <dbReference type="Pfam" id="PF00849"/>
    </source>
</evidence>
<dbReference type="Pfam" id="PF00849">
    <property type="entry name" value="PseudoU_synth_2"/>
    <property type="match status" value="1"/>
</dbReference>
<comment type="similarity">
    <text evidence="1 3">Belongs to the pseudouridine synthase RsuA family.</text>
</comment>
<dbReference type="PANTHER" id="PTHR47683:SF2">
    <property type="entry name" value="RNA-BINDING S4 DOMAIN-CONTAINING PROTEIN"/>
    <property type="match status" value="1"/>
</dbReference>
<organism evidence="6 7">
    <name type="scientific">Aeromonas salmonicida subsp. salmonicida 01-B526</name>
    <dbReference type="NCBI Taxonomy" id="1076135"/>
    <lineage>
        <taxon>Bacteria</taxon>
        <taxon>Pseudomonadati</taxon>
        <taxon>Pseudomonadota</taxon>
        <taxon>Gammaproteobacteria</taxon>
        <taxon>Aeromonadales</taxon>
        <taxon>Aeromonadaceae</taxon>
        <taxon>Aeromonas</taxon>
    </lineage>
</organism>
<dbReference type="PANTHER" id="PTHR47683">
    <property type="entry name" value="PSEUDOURIDINE SYNTHASE FAMILY PROTEIN-RELATED"/>
    <property type="match status" value="1"/>
</dbReference>
<feature type="domain" description="Pseudouridine synthase RsuA/RluA-like" evidence="5">
    <location>
        <begin position="59"/>
        <end position="203"/>
    </location>
</feature>
<dbReference type="Gene3D" id="3.30.70.580">
    <property type="entry name" value="Pseudouridine synthase I, catalytic domain, N-terminal subdomain"/>
    <property type="match status" value="1"/>
</dbReference>
<keyword evidence="7" id="KW-1185">Reference proteome</keyword>
<dbReference type="Proteomes" id="UP000006428">
    <property type="component" value="Unassembled WGS sequence"/>
</dbReference>
<gene>
    <name evidence="6" type="ORF">IYQ_18756</name>
</gene>
<name>A0ABP2MW92_AERSS</name>
<sequence length="321" mass="35390">MKSARPRLSLQGRTTAAGRTPQDDANQPGLTRSRAGTRHAQAAEQAGQKPQVAPADRKLLLLNKPYMVLCQFTDEAGRETLKDYIKEPGIYAAGRLDRDSEGLLLLTNDGKLQARLTQPGEKTPKTYWVQVEGIPSEEELAALRAGVELNDGLTLPAEARLMDEPNVWPRNPPIRERKEVPTRWLEIKIVEGRNRQVRRMTAHIGHPTLRLIRYAIGDWTLGNWQEDGLAPGESRSLPAPELAPVSPARPRKPQTGSSTAKPANDRPRRTAQSNRKNPPRSAGKPAIDQAGSRPPAESKPRSSGRGTARRPARHTTDKESS</sequence>
<evidence type="ECO:0000256" key="4">
    <source>
        <dbReference type="SAM" id="MobiDB-lite"/>
    </source>
</evidence>
<dbReference type="InterPro" id="IPR000748">
    <property type="entry name" value="PsdUridine_synth_RsuA/RluB/E/F"/>
</dbReference>
<feature type="region of interest" description="Disordered" evidence="4">
    <location>
        <begin position="1"/>
        <end position="53"/>
    </location>
</feature>
<dbReference type="InterPro" id="IPR006145">
    <property type="entry name" value="PsdUridine_synth_RsuA/RluA"/>
</dbReference>
<dbReference type="InterPro" id="IPR020094">
    <property type="entry name" value="TruA/RsuA/RluB/E/F_N"/>
</dbReference>
<evidence type="ECO:0000313" key="6">
    <source>
        <dbReference type="EMBL" id="EHI50998.1"/>
    </source>
</evidence>
<dbReference type="RefSeq" id="WP_005319173.1">
    <property type="nucleotide sequence ID" value="NZ_AGVO01000071.1"/>
</dbReference>
<dbReference type="EMBL" id="AGVO01000071">
    <property type="protein sequence ID" value="EHI50998.1"/>
    <property type="molecule type" value="Genomic_DNA"/>
</dbReference>
<evidence type="ECO:0000313" key="7">
    <source>
        <dbReference type="Proteomes" id="UP000006428"/>
    </source>
</evidence>
<dbReference type="InterPro" id="IPR042092">
    <property type="entry name" value="PsdUridine_s_RsuA/RluB/E/F_cat"/>
</dbReference>
<dbReference type="EC" id="5.4.99.-" evidence="3"/>
<protein>
    <recommendedName>
        <fullName evidence="3">Pseudouridine synthase</fullName>
        <ecNumber evidence="3">5.4.99.-</ecNumber>
    </recommendedName>
</protein>
<dbReference type="Gene3D" id="3.30.70.1560">
    <property type="entry name" value="Alpha-L RNA-binding motif"/>
    <property type="match status" value="1"/>
</dbReference>
<dbReference type="SUPFAM" id="SSF55120">
    <property type="entry name" value="Pseudouridine synthase"/>
    <property type="match status" value="1"/>
</dbReference>
<dbReference type="PROSITE" id="PS01149">
    <property type="entry name" value="PSI_RSU"/>
    <property type="match status" value="1"/>
</dbReference>
<evidence type="ECO:0000256" key="3">
    <source>
        <dbReference type="RuleBase" id="RU003887"/>
    </source>
</evidence>
<evidence type="ECO:0000256" key="1">
    <source>
        <dbReference type="ARBA" id="ARBA00008348"/>
    </source>
</evidence>
<keyword evidence="2 3" id="KW-0413">Isomerase</keyword>
<dbReference type="InterPro" id="IPR050343">
    <property type="entry name" value="RsuA_PseudoU_synthase"/>
</dbReference>